<feature type="compositionally biased region" description="Basic and acidic residues" evidence="1">
    <location>
        <begin position="284"/>
        <end position="294"/>
    </location>
</feature>
<dbReference type="InterPro" id="IPR018712">
    <property type="entry name" value="Tle1-like_cat"/>
</dbReference>
<dbReference type="GeneID" id="4315651"/>
<evidence type="ECO:0000256" key="1">
    <source>
        <dbReference type="SAM" id="MobiDB-lite"/>
    </source>
</evidence>
<accession>Q0CZ37</accession>
<sequence>MSRSSSEQRSDCGCEPPRELVLCFDGTGNTFRADGGESNILKIFRMLDRTKENRCKFLSTVMSRKLLTDLDCYYQRTSITAGSFANAFNPFSNLPTSKIFDQALATSFDQHVIGGYRFIARRWQPGAKIYLFGFSRGAYTARFLNEMLDFAGLISADNEEIIPFVWEAFVKYKFSDKGRERHQTHAELNVCRDTMCRSVGYVHFLGLFDTVNSVAEFNLDESKDTRIQPNPTIMRHAVSLDERRIKFQPVLFQPARARDQVSKRGRVSTWDAQAEAGATTPMGKDSEDGSAHSDPVLHDDFEEVWFAGDHSDVGGGWPADKWAASQVPLMWMIQEATRAGLTFHEDQLKDLGCFDPTAEKFDDQVMRIAEKAELHDSLDYDSGKGIETMFWRFLEWFPWKRPAVQPDGSIKETRWHFKGLRRPLPPDAKIHGSVIRRIVNDPDYRPYNLGFGKKSRQMDYETERREFHSWHHVKKSGLTEYWIKRPDRGRSQHKLGYRTTV</sequence>
<dbReference type="PANTHER" id="PTHR33840">
    <property type="match status" value="1"/>
</dbReference>
<dbReference type="eggNOG" id="ENOG502QPR9">
    <property type="taxonomic scope" value="Eukaryota"/>
</dbReference>
<dbReference type="Proteomes" id="UP000007963">
    <property type="component" value="Unassembled WGS sequence"/>
</dbReference>
<feature type="region of interest" description="Disordered" evidence="1">
    <location>
        <begin position="263"/>
        <end position="294"/>
    </location>
</feature>
<dbReference type="Pfam" id="PF09994">
    <property type="entry name" value="T6SS_Tle1-like_cat"/>
    <property type="match status" value="1"/>
</dbReference>
<protein>
    <recommendedName>
        <fullName evidence="2">T6SS Phospholipase effector Tle1-like catalytic domain-containing protein</fullName>
    </recommendedName>
</protein>
<dbReference type="OMA" id="RETMCRS"/>
<evidence type="ECO:0000259" key="2">
    <source>
        <dbReference type="Pfam" id="PF09994"/>
    </source>
</evidence>
<dbReference type="EMBL" id="CH476595">
    <property type="protein sequence ID" value="EAU37804.1"/>
    <property type="molecule type" value="Genomic_DNA"/>
</dbReference>
<dbReference type="OrthoDB" id="3162439at2759"/>
<dbReference type="VEuPathDB" id="FungiDB:ATEG_01047"/>
<evidence type="ECO:0000313" key="4">
    <source>
        <dbReference type="Proteomes" id="UP000007963"/>
    </source>
</evidence>
<proteinExistence type="predicted"/>
<dbReference type="AlphaFoldDB" id="Q0CZ37"/>
<reference evidence="4" key="1">
    <citation type="submission" date="2005-09" db="EMBL/GenBank/DDBJ databases">
        <title>Annotation of the Aspergillus terreus NIH2624 genome.</title>
        <authorList>
            <person name="Birren B.W."/>
            <person name="Lander E.S."/>
            <person name="Galagan J.E."/>
            <person name="Nusbaum C."/>
            <person name="Devon K."/>
            <person name="Henn M."/>
            <person name="Ma L.-J."/>
            <person name="Jaffe D.B."/>
            <person name="Butler J."/>
            <person name="Alvarez P."/>
            <person name="Gnerre S."/>
            <person name="Grabherr M."/>
            <person name="Kleber M."/>
            <person name="Mauceli E.W."/>
            <person name="Brockman W."/>
            <person name="Rounsley S."/>
            <person name="Young S.K."/>
            <person name="LaButti K."/>
            <person name="Pushparaj V."/>
            <person name="DeCaprio D."/>
            <person name="Crawford M."/>
            <person name="Koehrsen M."/>
            <person name="Engels R."/>
            <person name="Montgomery P."/>
            <person name="Pearson M."/>
            <person name="Howarth C."/>
            <person name="Larson L."/>
            <person name="Luoma S."/>
            <person name="White J."/>
            <person name="Alvarado L."/>
            <person name="Kodira C.D."/>
            <person name="Zeng Q."/>
            <person name="Oleary S."/>
            <person name="Yandava C."/>
            <person name="Denning D.W."/>
            <person name="Nierman W.C."/>
            <person name="Milne T."/>
            <person name="Madden K."/>
        </authorList>
    </citation>
    <scope>NUCLEOTIDE SEQUENCE [LARGE SCALE GENOMIC DNA]</scope>
    <source>
        <strain evidence="4">NIH 2624 / FGSC A1156</strain>
    </source>
</reference>
<dbReference type="STRING" id="341663.Q0CZ37"/>
<evidence type="ECO:0000313" key="3">
    <source>
        <dbReference type="EMBL" id="EAU37804.1"/>
    </source>
</evidence>
<dbReference type="HOGENOM" id="CLU_005049_0_2_1"/>
<organism evidence="3 4">
    <name type="scientific">Aspergillus terreus (strain NIH 2624 / FGSC A1156)</name>
    <dbReference type="NCBI Taxonomy" id="341663"/>
    <lineage>
        <taxon>Eukaryota</taxon>
        <taxon>Fungi</taxon>
        <taxon>Dikarya</taxon>
        <taxon>Ascomycota</taxon>
        <taxon>Pezizomycotina</taxon>
        <taxon>Eurotiomycetes</taxon>
        <taxon>Eurotiomycetidae</taxon>
        <taxon>Eurotiales</taxon>
        <taxon>Aspergillaceae</taxon>
        <taxon>Aspergillus</taxon>
        <taxon>Aspergillus subgen. Circumdati</taxon>
    </lineage>
</organism>
<dbReference type="RefSeq" id="XP_001208412.1">
    <property type="nucleotide sequence ID" value="XM_001208412.1"/>
</dbReference>
<gene>
    <name evidence="3" type="ORF">ATEG_01047</name>
</gene>
<dbReference type="PANTHER" id="PTHR33840:SF2">
    <property type="entry name" value="TLE1 PHOSPHOLIPASE DOMAIN-CONTAINING PROTEIN"/>
    <property type="match status" value="1"/>
</dbReference>
<name>Q0CZ37_ASPTN</name>
<feature type="domain" description="T6SS Phospholipase effector Tle1-like catalytic" evidence="2">
    <location>
        <begin position="18"/>
        <end position="335"/>
    </location>
</feature>